<organism evidence="4 5">
    <name type="scientific">Vecturithrix granuli</name>
    <dbReference type="NCBI Taxonomy" id="1499967"/>
    <lineage>
        <taxon>Bacteria</taxon>
        <taxon>Candidatus Moduliflexota</taxon>
        <taxon>Candidatus Vecturitrichia</taxon>
        <taxon>Candidatus Vecturitrichales</taxon>
        <taxon>Candidatus Vecturitrichaceae</taxon>
        <taxon>Candidatus Vecturithrix</taxon>
    </lineage>
</organism>
<evidence type="ECO:0000256" key="1">
    <source>
        <dbReference type="ARBA" id="ARBA00022553"/>
    </source>
</evidence>
<dbReference type="CDD" id="cd00156">
    <property type="entry name" value="REC"/>
    <property type="match status" value="1"/>
</dbReference>
<dbReference type="InterPro" id="IPR001789">
    <property type="entry name" value="Sig_transdc_resp-reg_receiver"/>
</dbReference>
<sequence length="128" mass="13975">MATTVLIIDDDPDFIASTSEILEAQEYQVISSPSGTEGFEKAKQIKPDVILLDVMMEDAGTGLDIAKKLRDDQDTADIPVLIMTGIRRANQLLSSYAPGEEWPNVKSALEKPVAPELLFKTLKKAIGE</sequence>
<evidence type="ECO:0000256" key="2">
    <source>
        <dbReference type="PROSITE-ProRule" id="PRU00169"/>
    </source>
</evidence>
<dbReference type="STRING" id="1499967.U27_03915"/>
<dbReference type="PANTHER" id="PTHR44591">
    <property type="entry name" value="STRESS RESPONSE REGULATOR PROTEIN 1"/>
    <property type="match status" value="1"/>
</dbReference>
<dbReference type="AlphaFoldDB" id="A0A081BX96"/>
<name>A0A081BX96_VECG1</name>
<feature type="modified residue" description="4-aspartylphosphate" evidence="2">
    <location>
        <position position="53"/>
    </location>
</feature>
<dbReference type="Pfam" id="PF00072">
    <property type="entry name" value="Response_reg"/>
    <property type="match status" value="1"/>
</dbReference>
<keyword evidence="1 2" id="KW-0597">Phosphoprotein</keyword>
<dbReference type="GO" id="GO:0000160">
    <property type="term" value="P:phosphorelay signal transduction system"/>
    <property type="evidence" value="ECO:0007669"/>
    <property type="project" value="InterPro"/>
</dbReference>
<evidence type="ECO:0000313" key="4">
    <source>
        <dbReference type="EMBL" id="GAK56951.1"/>
    </source>
</evidence>
<dbReference type="PANTHER" id="PTHR44591:SF3">
    <property type="entry name" value="RESPONSE REGULATORY DOMAIN-CONTAINING PROTEIN"/>
    <property type="match status" value="1"/>
</dbReference>
<accession>A0A081BX96</accession>
<proteinExistence type="predicted"/>
<dbReference type="Proteomes" id="UP000030661">
    <property type="component" value="Unassembled WGS sequence"/>
</dbReference>
<dbReference type="HOGENOM" id="CLU_000445_69_17_0"/>
<dbReference type="SMART" id="SM00448">
    <property type="entry name" value="REC"/>
    <property type="match status" value="1"/>
</dbReference>
<reference evidence="4 5" key="1">
    <citation type="journal article" date="2015" name="PeerJ">
        <title>First genomic representation of candidate bacterial phylum KSB3 points to enhanced environmental sensing as a trigger of wastewater bulking.</title>
        <authorList>
            <person name="Sekiguchi Y."/>
            <person name="Ohashi A."/>
            <person name="Parks D.H."/>
            <person name="Yamauchi T."/>
            <person name="Tyson G.W."/>
            <person name="Hugenholtz P."/>
        </authorList>
    </citation>
    <scope>NUCLEOTIDE SEQUENCE [LARGE SCALE GENOMIC DNA]</scope>
</reference>
<dbReference type="InterPro" id="IPR011006">
    <property type="entry name" value="CheY-like_superfamily"/>
</dbReference>
<evidence type="ECO:0000259" key="3">
    <source>
        <dbReference type="PROSITE" id="PS50110"/>
    </source>
</evidence>
<dbReference type="Gene3D" id="3.40.50.2300">
    <property type="match status" value="1"/>
</dbReference>
<feature type="domain" description="Response regulatory" evidence="3">
    <location>
        <begin position="4"/>
        <end position="126"/>
    </location>
</feature>
<dbReference type="InterPro" id="IPR050595">
    <property type="entry name" value="Bact_response_regulator"/>
</dbReference>
<dbReference type="PROSITE" id="PS50110">
    <property type="entry name" value="RESPONSE_REGULATORY"/>
    <property type="match status" value="1"/>
</dbReference>
<protein>
    <submittedName>
        <fullName evidence="4">Response regulator receiver protein</fullName>
    </submittedName>
</protein>
<keyword evidence="5" id="KW-1185">Reference proteome</keyword>
<evidence type="ECO:0000313" key="5">
    <source>
        <dbReference type="Proteomes" id="UP000030661"/>
    </source>
</evidence>
<dbReference type="eggNOG" id="COG0745">
    <property type="taxonomic scope" value="Bacteria"/>
</dbReference>
<gene>
    <name evidence="4" type="ORF">U27_03915</name>
</gene>
<dbReference type="EMBL" id="DF820465">
    <property type="protein sequence ID" value="GAK56951.1"/>
    <property type="molecule type" value="Genomic_DNA"/>
</dbReference>
<dbReference type="SUPFAM" id="SSF52172">
    <property type="entry name" value="CheY-like"/>
    <property type="match status" value="1"/>
</dbReference>